<protein>
    <submittedName>
        <fullName evidence="2">Uncharacterized protein</fullName>
    </submittedName>
</protein>
<sequence>MAGGKEAAKASASNDKYAILVAYLRHCKTGKLNLEEAAKDETIKSANKQACYDKLKFILKKEGLTVGGVFDTSATDPKPKASSESGDDGPPAKKAKAPRAKPANGGKAAGKKGAKKRKLDEDEEEKKDEEATESTAQSTAEGTAEPKTDEELVE</sequence>
<name>A0A3N4HAR6_ASCIM</name>
<dbReference type="AlphaFoldDB" id="A0A3N4HAR6"/>
<gene>
    <name evidence="2" type="ORF">BJ508DRAFT_335856</name>
</gene>
<dbReference type="EMBL" id="ML119912">
    <property type="protein sequence ID" value="RPA71615.1"/>
    <property type="molecule type" value="Genomic_DNA"/>
</dbReference>
<organism evidence="2 3">
    <name type="scientific">Ascobolus immersus RN42</name>
    <dbReference type="NCBI Taxonomy" id="1160509"/>
    <lineage>
        <taxon>Eukaryota</taxon>
        <taxon>Fungi</taxon>
        <taxon>Dikarya</taxon>
        <taxon>Ascomycota</taxon>
        <taxon>Pezizomycotina</taxon>
        <taxon>Pezizomycetes</taxon>
        <taxon>Pezizales</taxon>
        <taxon>Ascobolaceae</taxon>
        <taxon>Ascobolus</taxon>
    </lineage>
</organism>
<dbReference type="Proteomes" id="UP000275078">
    <property type="component" value="Unassembled WGS sequence"/>
</dbReference>
<feature type="compositionally biased region" description="Acidic residues" evidence="1">
    <location>
        <begin position="121"/>
        <end position="132"/>
    </location>
</feature>
<keyword evidence="3" id="KW-1185">Reference proteome</keyword>
<accession>A0A3N4HAR6</accession>
<reference evidence="2 3" key="1">
    <citation type="journal article" date="2018" name="Nat. Ecol. Evol.">
        <title>Pezizomycetes genomes reveal the molecular basis of ectomycorrhizal truffle lifestyle.</title>
        <authorList>
            <person name="Murat C."/>
            <person name="Payen T."/>
            <person name="Noel B."/>
            <person name="Kuo A."/>
            <person name="Morin E."/>
            <person name="Chen J."/>
            <person name="Kohler A."/>
            <person name="Krizsan K."/>
            <person name="Balestrini R."/>
            <person name="Da Silva C."/>
            <person name="Montanini B."/>
            <person name="Hainaut M."/>
            <person name="Levati E."/>
            <person name="Barry K.W."/>
            <person name="Belfiori B."/>
            <person name="Cichocki N."/>
            <person name="Clum A."/>
            <person name="Dockter R.B."/>
            <person name="Fauchery L."/>
            <person name="Guy J."/>
            <person name="Iotti M."/>
            <person name="Le Tacon F."/>
            <person name="Lindquist E.A."/>
            <person name="Lipzen A."/>
            <person name="Malagnac F."/>
            <person name="Mello A."/>
            <person name="Molinier V."/>
            <person name="Miyauchi S."/>
            <person name="Poulain J."/>
            <person name="Riccioni C."/>
            <person name="Rubini A."/>
            <person name="Sitrit Y."/>
            <person name="Splivallo R."/>
            <person name="Traeger S."/>
            <person name="Wang M."/>
            <person name="Zifcakova L."/>
            <person name="Wipf D."/>
            <person name="Zambonelli A."/>
            <person name="Paolocci F."/>
            <person name="Nowrousian M."/>
            <person name="Ottonello S."/>
            <person name="Baldrian P."/>
            <person name="Spatafora J.W."/>
            <person name="Henrissat B."/>
            <person name="Nagy L.G."/>
            <person name="Aury J.M."/>
            <person name="Wincker P."/>
            <person name="Grigoriev I.V."/>
            <person name="Bonfante P."/>
            <person name="Martin F.M."/>
        </authorList>
    </citation>
    <scope>NUCLEOTIDE SEQUENCE [LARGE SCALE GENOMIC DNA]</scope>
    <source>
        <strain evidence="2 3">RN42</strain>
    </source>
</reference>
<proteinExistence type="predicted"/>
<feature type="compositionally biased region" description="Basic and acidic residues" evidence="1">
    <location>
        <begin position="144"/>
        <end position="154"/>
    </location>
</feature>
<feature type="region of interest" description="Disordered" evidence="1">
    <location>
        <begin position="68"/>
        <end position="154"/>
    </location>
</feature>
<evidence type="ECO:0000256" key="1">
    <source>
        <dbReference type="SAM" id="MobiDB-lite"/>
    </source>
</evidence>
<evidence type="ECO:0000313" key="2">
    <source>
        <dbReference type="EMBL" id="RPA71615.1"/>
    </source>
</evidence>
<evidence type="ECO:0000313" key="3">
    <source>
        <dbReference type="Proteomes" id="UP000275078"/>
    </source>
</evidence>